<keyword evidence="2" id="KW-1133">Transmembrane helix</keyword>
<name>A0A9P4SHA9_9PEZI</name>
<gene>
    <name evidence="3" type="ORF">M501DRAFT_38574</name>
</gene>
<sequence>MTQPIRSPHASPRNRLKPHDDPFFKLPVTPPRSSSASSYASPELDVATLDDQQEDSLLTRVIVAPFLFISFLVSLFIVDRNHRLYRASSHPSNIPPSNSLWTRISSAWNPEPYQDPANSTWNVRQDQGWFVRKKHRKVTKLQLDQALEMRGRVMIAIVGIVVVSFLLGAWGIKWTISTLGRYLYR</sequence>
<evidence type="ECO:0000256" key="2">
    <source>
        <dbReference type="SAM" id="Phobius"/>
    </source>
</evidence>
<keyword evidence="4" id="KW-1185">Reference proteome</keyword>
<dbReference type="EMBL" id="MU006089">
    <property type="protein sequence ID" value="KAF2842911.1"/>
    <property type="molecule type" value="Genomic_DNA"/>
</dbReference>
<evidence type="ECO:0000313" key="4">
    <source>
        <dbReference type="Proteomes" id="UP000799429"/>
    </source>
</evidence>
<dbReference type="Proteomes" id="UP000799429">
    <property type="component" value="Unassembled WGS sequence"/>
</dbReference>
<feature type="region of interest" description="Disordered" evidence="1">
    <location>
        <begin position="1"/>
        <end position="40"/>
    </location>
</feature>
<comment type="caution">
    <text evidence="3">The sequence shown here is derived from an EMBL/GenBank/DDBJ whole genome shotgun (WGS) entry which is preliminary data.</text>
</comment>
<protein>
    <submittedName>
        <fullName evidence="3">Uncharacterized protein</fullName>
    </submittedName>
</protein>
<feature type="transmembrane region" description="Helical" evidence="2">
    <location>
        <begin position="57"/>
        <end position="78"/>
    </location>
</feature>
<keyword evidence="2" id="KW-0812">Transmembrane</keyword>
<evidence type="ECO:0000256" key="1">
    <source>
        <dbReference type="SAM" id="MobiDB-lite"/>
    </source>
</evidence>
<accession>A0A9P4SHA9</accession>
<reference evidence="3" key="1">
    <citation type="journal article" date="2020" name="Stud. Mycol.">
        <title>101 Dothideomycetes genomes: a test case for predicting lifestyles and emergence of pathogens.</title>
        <authorList>
            <person name="Haridas S."/>
            <person name="Albert R."/>
            <person name="Binder M."/>
            <person name="Bloem J."/>
            <person name="Labutti K."/>
            <person name="Salamov A."/>
            <person name="Andreopoulos B."/>
            <person name="Baker S."/>
            <person name="Barry K."/>
            <person name="Bills G."/>
            <person name="Bluhm B."/>
            <person name="Cannon C."/>
            <person name="Castanera R."/>
            <person name="Culley D."/>
            <person name="Daum C."/>
            <person name="Ezra D."/>
            <person name="Gonzalez J."/>
            <person name="Henrissat B."/>
            <person name="Kuo A."/>
            <person name="Liang C."/>
            <person name="Lipzen A."/>
            <person name="Lutzoni F."/>
            <person name="Magnuson J."/>
            <person name="Mondo S."/>
            <person name="Nolan M."/>
            <person name="Ohm R."/>
            <person name="Pangilinan J."/>
            <person name="Park H.-J."/>
            <person name="Ramirez L."/>
            <person name="Alfaro M."/>
            <person name="Sun H."/>
            <person name="Tritt A."/>
            <person name="Yoshinaga Y."/>
            <person name="Zwiers L.-H."/>
            <person name="Turgeon B."/>
            <person name="Goodwin S."/>
            <person name="Spatafora J."/>
            <person name="Crous P."/>
            <person name="Grigoriev I."/>
        </authorList>
    </citation>
    <scope>NUCLEOTIDE SEQUENCE</scope>
    <source>
        <strain evidence="3">CBS 101060</strain>
    </source>
</reference>
<organism evidence="3 4">
    <name type="scientific">Patellaria atrata CBS 101060</name>
    <dbReference type="NCBI Taxonomy" id="1346257"/>
    <lineage>
        <taxon>Eukaryota</taxon>
        <taxon>Fungi</taxon>
        <taxon>Dikarya</taxon>
        <taxon>Ascomycota</taxon>
        <taxon>Pezizomycotina</taxon>
        <taxon>Dothideomycetes</taxon>
        <taxon>Dothideomycetes incertae sedis</taxon>
        <taxon>Patellariales</taxon>
        <taxon>Patellariaceae</taxon>
        <taxon>Patellaria</taxon>
    </lineage>
</organism>
<feature type="transmembrane region" description="Helical" evidence="2">
    <location>
        <begin position="153"/>
        <end position="172"/>
    </location>
</feature>
<keyword evidence="2" id="KW-0472">Membrane</keyword>
<dbReference type="OrthoDB" id="4156595at2759"/>
<dbReference type="AlphaFoldDB" id="A0A9P4SHA9"/>
<evidence type="ECO:0000313" key="3">
    <source>
        <dbReference type="EMBL" id="KAF2842911.1"/>
    </source>
</evidence>
<proteinExistence type="predicted"/>